<comment type="caution">
    <text evidence="1">The sequence shown here is derived from an EMBL/GenBank/DDBJ whole genome shotgun (WGS) entry which is preliminary data.</text>
</comment>
<organism evidence="1 2">
    <name type="scientific">Gymnopilus junonius</name>
    <name type="common">Spectacular rustgill mushroom</name>
    <name type="synonym">Gymnopilus spectabilis subsp. junonius</name>
    <dbReference type="NCBI Taxonomy" id="109634"/>
    <lineage>
        <taxon>Eukaryota</taxon>
        <taxon>Fungi</taxon>
        <taxon>Dikarya</taxon>
        <taxon>Basidiomycota</taxon>
        <taxon>Agaricomycotina</taxon>
        <taxon>Agaricomycetes</taxon>
        <taxon>Agaricomycetidae</taxon>
        <taxon>Agaricales</taxon>
        <taxon>Agaricineae</taxon>
        <taxon>Hymenogastraceae</taxon>
        <taxon>Gymnopilus</taxon>
    </lineage>
</organism>
<evidence type="ECO:0000313" key="2">
    <source>
        <dbReference type="Proteomes" id="UP000724874"/>
    </source>
</evidence>
<protein>
    <submittedName>
        <fullName evidence="1">Uncharacterized protein</fullName>
    </submittedName>
</protein>
<proteinExistence type="predicted"/>
<dbReference type="OrthoDB" id="3013045at2759"/>
<name>A0A9P5N7E5_GYMJU</name>
<accession>A0A9P5N7E5</accession>
<reference evidence="1" key="1">
    <citation type="submission" date="2020-11" db="EMBL/GenBank/DDBJ databases">
        <authorList>
            <consortium name="DOE Joint Genome Institute"/>
            <person name="Ahrendt S."/>
            <person name="Riley R."/>
            <person name="Andreopoulos W."/>
            <person name="LaButti K."/>
            <person name="Pangilinan J."/>
            <person name="Ruiz-duenas F.J."/>
            <person name="Barrasa J.M."/>
            <person name="Sanchez-Garcia M."/>
            <person name="Camarero S."/>
            <person name="Miyauchi S."/>
            <person name="Serrano A."/>
            <person name="Linde D."/>
            <person name="Babiker R."/>
            <person name="Drula E."/>
            <person name="Ayuso-Fernandez I."/>
            <person name="Pacheco R."/>
            <person name="Padilla G."/>
            <person name="Ferreira P."/>
            <person name="Barriuso J."/>
            <person name="Kellner H."/>
            <person name="Castanera R."/>
            <person name="Alfaro M."/>
            <person name="Ramirez L."/>
            <person name="Pisabarro A.G."/>
            <person name="Kuo A."/>
            <person name="Tritt A."/>
            <person name="Lipzen A."/>
            <person name="He G."/>
            <person name="Yan M."/>
            <person name="Ng V."/>
            <person name="Cullen D."/>
            <person name="Martin F."/>
            <person name="Rosso M.-N."/>
            <person name="Henrissat B."/>
            <person name="Hibbett D."/>
            <person name="Martinez A.T."/>
            <person name="Grigoriev I.V."/>
        </authorList>
    </citation>
    <scope>NUCLEOTIDE SEQUENCE</scope>
    <source>
        <strain evidence="1">AH 44721</strain>
    </source>
</reference>
<feature type="non-terminal residue" evidence="1">
    <location>
        <position position="1"/>
    </location>
</feature>
<sequence>MIYERICSCPPKVPRTEDEEKKYQETMVKKKTEVSAAFLAYLGLTDIFEDWVKNKESFMQVHGNNPITMWKSLLRTSIAELADFMLLLLGLSINQAGLEHNFSNLKIKKTRLQNHLKLPRLEKMVKVGADIRASHKRPDSLKNVLELLTIPRYTNLLEEGIGVSEDGGEESSLRAQSGLVKTHESWWKEMAKWVQKQ</sequence>
<gene>
    <name evidence="1" type="ORF">CPB84DRAFT_1757297</name>
</gene>
<keyword evidence="2" id="KW-1185">Reference proteome</keyword>
<evidence type="ECO:0000313" key="1">
    <source>
        <dbReference type="EMBL" id="KAF8867583.1"/>
    </source>
</evidence>
<dbReference type="AlphaFoldDB" id="A0A9P5N7E5"/>
<dbReference type="Proteomes" id="UP000724874">
    <property type="component" value="Unassembled WGS sequence"/>
</dbReference>
<dbReference type="EMBL" id="JADNYJ010001026">
    <property type="protein sequence ID" value="KAF8867583.1"/>
    <property type="molecule type" value="Genomic_DNA"/>
</dbReference>